<evidence type="ECO:0000259" key="2">
    <source>
        <dbReference type="Pfam" id="PF12680"/>
    </source>
</evidence>
<protein>
    <submittedName>
        <fullName evidence="3">Nuclear transport factor 2 family protein</fullName>
    </submittedName>
</protein>
<evidence type="ECO:0000256" key="1">
    <source>
        <dbReference type="SAM" id="MobiDB-lite"/>
    </source>
</evidence>
<reference evidence="4" key="1">
    <citation type="journal article" date="2019" name="Int. J. Syst. Evol. Microbiol.">
        <title>The Global Catalogue of Microorganisms (GCM) 10K type strain sequencing project: providing services to taxonomists for standard genome sequencing and annotation.</title>
        <authorList>
            <consortium name="The Broad Institute Genomics Platform"/>
            <consortium name="The Broad Institute Genome Sequencing Center for Infectious Disease"/>
            <person name="Wu L."/>
            <person name="Ma J."/>
        </authorList>
    </citation>
    <scope>NUCLEOTIDE SEQUENCE [LARGE SCALE GENOMIC DNA]</scope>
    <source>
        <strain evidence="4">JCM 9687</strain>
    </source>
</reference>
<proteinExistence type="predicted"/>
<dbReference type="Pfam" id="PF12680">
    <property type="entry name" value="SnoaL_2"/>
    <property type="match status" value="1"/>
</dbReference>
<name>A0ABP6RR95_9PSEU</name>
<dbReference type="Gene3D" id="3.10.450.50">
    <property type="match status" value="1"/>
</dbReference>
<dbReference type="InterPro" id="IPR032710">
    <property type="entry name" value="NTF2-like_dom_sf"/>
</dbReference>
<dbReference type="Proteomes" id="UP001500483">
    <property type="component" value="Unassembled WGS sequence"/>
</dbReference>
<accession>A0ABP6RR95</accession>
<dbReference type="EMBL" id="BAAAYK010000038">
    <property type="protein sequence ID" value="GAA3359215.1"/>
    <property type="molecule type" value="Genomic_DNA"/>
</dbReference>
<evidence type="ECO:0000313" key="4">
    <source>
        <dbReference type="Proteomes" id="UP001500483"/>
    </source>
</evidence>
<organism evidence="3 4">
    <name type="scientific">Saccharopolyspora gregorii</name>
    <dbReference type="NCBI Taxonomy" id="33914"/>
    <lineage>
        <taxon>Bacteria</taxon>
        <taxon>Bacillati</taxon>
        <taxon>Actinomycetota</taxon>
        <taxon>Actinomycetes</taxon>
        <taxon>Pseudonocardiales</taxon>
        <taxon>Pseudonocardiaceae</taxon>
        <taxon>Saccharopolyspora</taxon>
    </lineage>
</organism>
<evidence type="ECO:0000313" key="3">
    <source>
        <dbReference type="EMBL" id="GAA3359215.1"/>
    </source>
</evidence>
<feature type="domain" description="SnoaL-like" evidence="2">
    <location>
        <begin position="28"/>
        <end position="132"/>
    </location>
</feature>
<dbReference type="InterPro" id="IPR037401">
    <property type="entry name" value="SnoaL-like"/>
</dbReference>
<comment type="caution">
    <text evidence="3">The sequence shown here is derived from an EMBL/GenBank/DDBJ whole genome shotgun (WGS) entry which is preliminary data.</text>
</comment>
<gene>
    <name evidence="3" type="ORF">GCM10020366_34330</name>
</gene>
<dbReference type="SUPFAM" id="SSF54427">
    <property type="entry name" value="NTF2-like"/>
    <property type="match status" value="1"/>
</dbReference>
<feature type="region of interest" description="Disordered" evidence="1">
    <location>
        <begin position="1"/>
        <end position="22"/>
    </location>
</feature>
<sequence>MSGPEATRRGSVRWDATEAEHPARRAARASMAAVARGAKADWLALFAADALVQDPVGPSPLDPSGQGHRGTAAIGAFWDSVIAGAASLHFHVHDSFAAGSEVANTGRIRTHLPDGATMDADGVFLYRVDDSGLLISMRAFWEFDRAMATLTPNP</sequence>
<dbReference type="RefSeq" id="WP_258341220.1">
    <property type="nucleotide sequence ID" value="NZ_BAAAYK010000038.1"/>
</dbReference>
<keyword evidence="4" id="KW-1185">Reference proteome</keyword>